<dbReference type="Gene3D" id="3.40.50.150">
    <property type="entry name" value="Vaccinia Virus protein VP39"/>
    <property type="match status" value="1"/>
</dbReference>
<dbReference type="Pfam" id="PF13489">
    <property type="entry name" value="Methyltransf_23"/>
    <property type="match status" value="1"/>
</dbReference>
<dbReference type="HOGENOM" id="CLU_037990_1_0_1"/>
<dbReference type="STRING" id="1220924.W2S0H3"/>
<dbReference type="InParanoid" id="W2S0H3"/>
<accession>W2S0H3</accession>
<dbReference type="Proteomes" id="UP000030752">
    <property type="component" value="Unassembled WGS sequence"/>
</dbReference>
<name>W2S0H3_CYPE1</name>
<organism evidence="1 2">
    <name type="scientific">Cyphellophora europaea (strain CBS 101466)</name>
    <name type="common">Phialophora europaea</name>
    <dbReference type="NCBI Taxonomy" id="1220924"/>
    <lineage>
        <taxon>Eukaryota</taxon>
        <taxon>Fungi</taxon>
        <taxon>Dikarya</taxon>
        <taxon>Ascomycota</taxon>
        <taxon>Pezizomycotina</taxon>
        <taxon>Eurotiomycetes</taxon>
        <taxon>Chaetothyriomycetidae</taxon>
        <taxon>Chaetothyriales</taxon>
        <taxon>Cyphellophoraceae</taxon>
        <taxon>Cyphellophora</taxon>
    </lineage>
</organism>
<keyword evidence="2" id="KW-1185">Reference proteome</keyword>
<evidence type="ECO:0008006" key="3">
    <source>
        <dbReference type="Google" id="ProtNLM"/>
    </source>
</evidence>
<gene>
    <name evidence="1" type="ORF">HMPREF1541_04034</name>
</gene>
<dbReference type="eggNOG" id="KOG1270">
    <property type="taxonomic scope" value="Eukaryota"/>
</dbReference>
<dbReference type="GO" id="GO:0008757">
    <property type="term" value="F:S-adenosylmethionine-dependent methyltransferase activity"/>
    <property type="evidence" value="ECO:0007669"/>
    <property type="project" value="InterPro"/>
</dbReference>
<dbReference type="VEuPathDB" id="FungiDB:HMPREF1541_04034"/>
<dbReference type="PANTHER" id="PTHR43591:SF108">
    <property type="entry name" value="S-ADENOSYL-L-METHIONINE-DEPENDENT METHYLTRANSFERASE"/>
    <property type="match status" value="1"/>
</dbReference>
<evidence type="ECO:0000313" key="2">
    <source>
        <dbReference type="Proteomes" id="UP000030752"/>
    </source>
</evidence>
<dbReference type="GeneID" id="19971373"/>
<dbReference type="RefSeq" id="XP_008716604.1">
    <property type="nucleotide sequence ID" value="XM_008718382.1"/>
</dbReference>
<evidence type="ECO:0000313" key="1">
    <source>
        <dbReference type="EMBL" id="ETN42095.1"/>
    </source>
</evidence>
<dbReference type="OrthoDB" id="66144at2759"/>
<reference evidence="1 2" key="1">
    <citation type="submission" date="2013-03" db="EMBL/GenBank/DDBJ databases">
        <title>The Genome Sequence of Phialophora europaea CBS 101466.</title>
        <authorList>
            <consortium name="The Broad Institute Genomics Platform"/>
            <person name="Cuomo C."/>
            <person name="de Hoog S."/>
            <person name="Gorbushina A."/>
            <person name="Walker B."/>
            <person name="Young S.K."/>
            <person name="Zeng Q."/>
            <person name="Gargeya S."/>
            <person name="Fitzgerald M."/>
            <person name="Haas B."/>
            <person name="Abouelleil A."/>
            <person name="Allen A.W."/>
            <person name="Alvarado L."/>
            <person name="Arachchi H.M."/>
            <person name="Berlin A.M."/>
            <person name="Chapman S.B."/>
            <person name="Gainer-Dewar J."/>
            <person name="Goldberg J."/>
            <person name="Griggs A."/>
            <person name="Gujja S."/>
            <person name="Hansen M."/>
            <person name="Howarth C."/>
            <person name="Imamovic A."/>
            <person name="Ireland A."/>
            <person name="Larimer J."/>
            <person name="McCowan C."/>
            <person name="Murphy C."/>
            <person name="Pearson M."/>
            <person name="Poon T.W."/>
            <person name="Priest M."/>
            <person name="Roberts A."/>
            <person name="Saif S."/>
            <person name="Shea T."/>
            <person name="Sisk P."/>
            <person name="Sykes S."/>
            <person name="Wortman J."/>
            <person name="Nusbaum C."/>
            <person name="Birren B."/>
        </authorList>
    </citation>
    <scope>NUCLEOTIDE SEQUENCE [LARGE SCALE GENOMIC DNA]</scope>
    <source>
        <strain evidence="1 2">CBS 101466</strain>
    </source>
</reference>
<dbReference type="PANTHER" id="PTHR43591">
    <property type="entry name" value="METHYLTRANSFERASE"/>
    <property type="match status" value="1"/>
</dbReference>
<dbReference type="EMBL" id="KB822719">
    <property type="protein sequence ID" value="ETN42095.1"/>
    <property type="molecule type" value="Genomic_DNA"/>
</dbReference>
<dbReference type="InterPro" id="IPR029063">
    <property type="entry name" value="SAM-dependent_MTases_sf"/>
</dbReference>
<dbReference type="AlphaFoldDB" id="W2S0H3"/>
<dbReference type="SUPFAM" id="SSF53335">
    <property type="entry name" value="S-adenosyl-L-methionine-dependent methyltransferases"/>
    <property type="match status" value="1"/>
</dbReference>
<proteinExistence type="predicted"/>
<protein>
    <recommendedName>
        <fullName evidence="3">Methyltransferase type 11 domain-containing protein</fullName>
    </recommendedName>
</protein>
<sequence length="221" mass="23961">MQECTDQFRARRTWIDSRLADEVDGSKGAQSIKLLDYACGNGTASKGLLPYVTSAQGLDLSPGMVSSYNDWASSAANQPGKAQAQVCDLLPATEEQLADPSLQNFDIATISMALHHVADPALLLARLARCLRPGGVCVVLDMVPQGHHEQEVDEVMREEGEKVRATIAKHGFSEGEMRTLLAGAGLGVEVEYVLVEKPFEFTMRGRKGTVQGFFAKGRRPL</sequence>